<reference evidence="15" key="1">
    <citation type="submission" date="2021-02" db="EMBL/GenBank/DDBJ databases">
        <authorList>
            <person name="Nowell W R."/>
        </authorList>
    </citation>
    <scope>NUCLEOTIDE SEQUENCE</scope>
</reference>
<dbReference type="EMBL" id="CAJOBA010033441">
    <property type="protein sequence ID" value="CAF3967182.1"/>
    <property type="molecule type" value="Genomic_DNA"/>
</dbReference>
<dbReference type="GO" id="GO:0004144">
    <property type="term" value="F:diacylglycerol O-acyltransferase activity"/>
    <property type="evidence" value="ECO:0007669"/>
    <property type="project" value="UniProtKB-EC"/>
</dbReference>
<evidence type="ECO:0000313" key="17">
    <source>
        <dbReference type="Proteomes" id="UP000677228"/>
    </source>
</evidence>
<evidence type="ECO:0000256" key="11">
    <source>
        <dbReference type="ARBA" id="ARBA00022989"/>
    </source>
</evidence>
<sequence length="155" mass="18071">YFPIHLHKTCDLSPDRSYIFGYHPHGIISLGAFCNFATEATDFEHEFPGINLRLLTLTSNFRIPFYELYIIDGCIGRGVFQYAIGFLPNRHRIYTYVGEPIQLPKLERNQITPDIVDQYHKQYMNALTRLFDRYKSEHDQSDATIIYANDDVSSL</sequence>
<keyword evidence="6" id="KW-0444">Lipid biosynthesis</keyword>
<dbReference type="GO" id="GO:0006071">
    <property type="term" value="P:glycerol metabolic process"/>
    <property type="evidence" value="ECO:0007669"/>
    <property type="project" value="UniProtKB-KW"/>
</dbReference>
<evidence type="ECO:0000256" key="2">
    <source>
        <dbReference type="ARBA" id="ARBA00004771"/>
    </source>
</evidence>
<keyword evidence="7" id="KW-0808">Transferase</keyword>
<organism evidence="15 17">
    <name type="scientific">Didymodactylos carnosus</name>
    <dbReference type="NCBI Taxonomy" id="1234261"/>
    <lineage>
        <taxon>Eukaryota</taxon>
        <taxon>Metazoa</taxon>
        <taxon>Spiralia</taxon>
        <taxon>Gnathifera</taxon>
        <taxon>Rotifera</taxon>
        <taxon>Eurotatoria</taxon>
        <taxon>Bdelloidea</taxon>
        <taxon>Philodinida</taxon>
        <taxon>Philodinidae</taxon>
        <taxon>Didymodactylos</taxon>
    </lineage>
</organism>
<evidence type="ECO:0000256" key="10">
    <source>
        <dbReference type="ARBA" id="ARBA00022824"/>
    </source>
</evidence>
<comment type="similarity">
    <text evidence="4">Belongs to the diacylglycerol acyltransferase family.</text>
</comment>
<keyword evidence="14" id="KW-0012">Acyltransferase</keyword>
<evidence type="ECO:0000256" key="12">
    <source>
        <dbReference type="ARBA" id="ARBA00023098"/>
    </source>
</evidence>
<keyword evidence="10" id="KW-0256">Endoplasmic reticulum</keyword>
<dbReference type="PANTHER" id="PTHR12317:SF0">
    <property type="entry name" value="ACYLTRANSFERASE"/>
    <property type="match status" value="1"/>
</dbReference>
<dbReference type="Pfam" id="PF03982">
    <property type="entry name" value="DAGAT"/>
    <property type="match status" value="2"/>
</dbReference>
<dbReference type="EMBL" id="CAJNOK010012104">
    <property type="protein sequence ID" value="CAF1155962.1"/>
    <property type="molecule type" value="Genomic_DNA"/>
</dbReference>
<comment type="subcellular location">
    <subcellularLocation>
        <location evidence="1">Endoplasmic reticulum membrane</location>
        <topology evidence="1">Multi-pass membrane protein</topology>
    </subcellularLocation>
</comment>
<keyword evidence="12" id="KW-0443">Lipid metabolism</keyword>
<evidence type="ECO:0000256" key="8">
    <source>
        <dbReference type="ARBA" id="ARBA00022692"/>
    </source>
</evidence>
<evidence type="ECO:0000256" key="4">
    <source>
        <dbReference type="ARBA" id="ARBA00005420"/>
    </source>
</evidence>
<protein>
    <recommendedName>
        <fullName evidence="5">diacylglycerol O-acyltransferase</fullName>
        <ecNumber evidence="5">2.3.1.20</ecNumber>
    </recommendedName>
</protein>
<keyword evidence="9" id="KW-0319">Glycerol metabolism</keyword>
<evidence type="ECO:0000256" key="1">
    <source>
        <dbReference type="ARBA" id="ARBA00004477"/>
    </source>
</evidence>
<gene>
    <name evidence="15" type="ORF">OVA965_LOCUS21845</name>
    <name evidence="16" type="ORF">TMI583_LOCUS22558</name>
</gene>
<dbReference type="EC" id="2.3.1.20" evidence="5"/>
<dbReference type="GO" id="GO:0005789">
    <property type="term" value="C:endoplasmic reticulum membrane"/>
    <property type="evidence" value="ECO:0007669"/>
    <property type="project" value="UniProtKB-SubCell"/>
</dbReference>
<evidence type="ECO:0000256" key="9">
    <source>
        <dbReference type="ARBA" id="ARBA00022798"/>
    </source>
</evidence>
<keyword evidence="8" id="KW-0812">Transmembrane</keyword>
<name>A0A8S2E7W9_9BILA</name>
<dbReference type="GO" id="GO:0019432">
    <property type="term" value="P:triglyceride biosynthetic process"/>
    <property type="evidence" value="ECO:0007669"/>
    <property type="project" value="TreeGrafter"/>
</dbReference>
<dbReference type="InterPro" id="IPR007130">
    <property type="entry name" value="DAGAT"/>
</dbReference>
<dbReference type="AlphaFoldDB" id="A0A8S2E7W9"/>
<evidence type="ECO:0000256" key="13">
    <source>
        <dbReference type="ARBA" id="ARBA00023136"/>
    </source>
</evidence>
<evidence type="ECO:0000313" key="15">
    <source>
        <dbReference type="EMBL" id="CAF1155962.1"/>
    </source>
</evidence>
<proteinExistence type="inferred from homology"/>
<accession>A0A8S2E7W9</accession>
<comment type="pathway">
    <text evidence="3">Lipid metabolism.</text>
</comment>
<evidence type="ECO:0000256" key="14">
    <source>
        <dbReference type="ARBA" id="ARBA00023315"/>
    </source>
</evidence>
<evidence type="ECO:0000256" key="7">
    <source>
        <dbReference type="ARBA" id="ARBA00022679"/>
    </source>
</evidence>
<keyword evidence="13" id="KW-0472">Membrane</keyword>
<dbReference type="Proteomes" id="UP000682733">
    <property type="component" value="Unassembled WGS sequence"/>
</dbReference>
<feature type="non-terminal residue" evidence="15">
    <location>
        <position position="1"/>
    </location>
</feature>
<comment type="caution">
    <text evidence="15">The sequence shown here is derived from an EMBL/GenBank/DDBJ whole genome shotgun (WGS) entry which is preliminary data.</text>
</comment>
<comment type="pathway">
    <text evidence="2">Glycerolipid metabolism; triacylglycerol biosynthesis.</text>
</comment>
<evidence type="ECO:0000256" key="6">
    <source>
        <dbReference type="ARBA" id="ARBA00022516"/>
    </source>
</evidence>
<evidence type="ECO:0000256" key="5">
    <source>
        <dbReference type="ARBA" id="ARBA00013244"/>
    </source>
</evidence>
<evidence type="ECO:0000256" key="3">
    <source>
        <dbReference type="ARBA" id="ARBA00005189"/>
    </source>
</evidence>
<evidence type="ECO:0000313" key="16">
    <source>
        <dbReference type="EMBL" id="CAF3967182.1"/>
    </source>
</evidence>
<dbReference type="PANTHER" id="PTHR12317">
    <property type="entry name" value="DIACYLGLYCEROL O-ACYLTRANSFERASE"/>
    <property type="match status" value="1"/>
</dbReference>
<keyword evidence="11" id="KW-1133">Transmembrane helix</keyword>
<dbReference type="Proteomes" id="UP000677228">
    <property type="component" value="Unassembled WGS sequence"/>
</dbReference>